<evidence type="ECO:0000313" key="1">
    <source>
        <dbReference type="EMBL" id="MDY0882408.1"/>
    </source>
</evidence>
<comment type="caution">
    <text evidence="1">The sequence shown here is derived from an EMBL/GenBank/DDBJ whole genome shotgun (WGS) entry which is preliminary data.</text>
</comment>
<evidence type="ECO:0000313" key="2">
    <source>
        <dbReference type="Proteomes" id="UP001279642"/>
    </source>
</evidence>
<dbReference type="RefSeq" id="WP_320507431.1">
    <property type="nucleotide sequence ID" value="NZ_JAXCLW010000001.1"/>
</dbReference>
<gene>
    <name evidence="1" type="ORF">SMD27_06115</name>
</gene>
<accession>A0ABU5EA44</accession>
<organism evidence="1 2">
    <name type="scientific">Dongia soli</name>
    <dbReference type="NCBI Taxonomy" id="600628"/>
    <lineage>
        <taxon>Bacteria</taxon>
        <taxon>Pseudomonadati</taxon>
        <taxon>Pseudomonadota</taxon>
        <taxon>Alphaproteobacteria</taxon>
        <taxon>Rhodospirillales</taxon>
        <taxon>Dongiaceae</taxon>
        <taxon>Dongia</taxon>
    </lineage>
</organism>
<keyword evidence="2" id="KW-1185">Reference proteome</keyword>
<sequence length="86" mass="9069">MKTCKQQGRIANGGGALAMDEATEEMLDSYCSCVADRLAKNLDAAEIGKIGDGSAGPETLAKLDRMVADCRQRSVKPAPEPTTPEN</sequence>
<reference evidence="1 2" key="1">
    <citation type="journal article" date="2016" name="Antonie Van Leeuwenhoek">
        <title>Dongia soli sp. nov., isolated from soil from Dokdo, Korea.</title>
        <authorList>
            <person name="Kim D.U."/>
            <person name="Lee H."/>
            <person name="Kim H."/>
            <person name="Kim S.G."/>
            <person name="Ka J.O."/>
        </authorList>
    </citation>
    <scope>NUCLEOTIDE SEQUENCE [LARGE SCALE GENOMIC DNA]</scope>
    <source>
        <strain evidence="1 2">D78</strain>
    </source>
</reference>
<protein>
    <submittedName>
        <fullName evidence="1">Uncharacterized protein</fullName>
    </submittedName>
</protein>
<dbReference type="Proteomes" id="UP001279642">
    <property type="component" value="Unassembled WGS sequence"/>
</dbReference>
<proteinExistence type="predicted"/>
<name>A0ABU5EA44_9PROT</name>
<dbReference type="EMBL" id="JAXCLW010000001">
    <property type="protein sequence ID" value="MDY0882408.1"/>
    <property type="molecule type" value="Genomic_DNA"/>
</dbReference>